<keyword evidence="3" id="KW-1015">Disulfide bond</keyword>
<dbReference type="Pfam" id="PF00014">
    <property type="entry name" value="Kunitz_BPTI"/>
    <property type="match status" value="13"/>
</dbReference>
<dbReference type="Proteomes" id="UP000030764">
    <property type="component" value="Unassembled WGS sequence"/>
</dbReference>
<name>A0A085LKD1_9BILA</name>
<gene>
    <name evidence="6" type="ORF">M513_13698</name>
    <name evidence="7" type="ORF">M514_13698</name>
</gene>
<dbReference type="PROSITE" id="PS00280">
    <property type="entry name" value="BPTI_KUNITZ_1"/>
    <property type="match status" value="8"/>
</dbReference>
<dbReference type="FunFam" id="4.10.410.10:FF:000004">
    <property type="entry name" value="Tissue factor pathway inhibitor"/>
    <property type="match status" value="8"/>
</dbReference>
<organism evidence="6 8">
    <name type="scientific">Trichuris suis</name>
    <name type="common">pig whipworm</name>
    <dbReference type="NCBI Taxonomy" id="68888"/>
    <lineage>
        <taxon>Eukaryota</taxon>
        <taxon>Metazoa</taxon>
        <taxon>Ecdysozoa</taxon>
        <taxon>Nematoda</taxon>
        <taxon>Enoplea</taxon>
        <taxon>Dorylaimia</taxon>
        <taxon>Trichinellida</taxon>
        <taxon>Trichuridae</taxon>
        <taxon>Trichuris</taxon>
    </lineage>
</organism>
<dbReference type="InterPro" id="IPR020901">
    <property type="entry name" value="Prtase_inh_Kunz-CS"/>
</dbReference>
<evidence type="ECO:0000256" key="1">
    <source>
        <dbReference type="ARBA" id="ARBA00022690"/>
    </source>
</evidence>
<feature type="signal peptide" evidence="4">
    <location>
        <begin position="1"/>
        <end position="18"/>
    </location>
</feature>
<evidence type="ECO:0000259" key="5">
    <source>
        <dbReference type="PROSITE" id="PS50279"/>
    </source>
</evidence>
<feature type="domain" description="BPTI/Kunitz inhibitor" evidence="5">
    <location>
        <begin position="325"/>
        <end position="375"/>
    </location>
</feature>
<feature type="domain" description="BPTI/Kunitz inhibitor" evidence="5">
    <location>
        <begin position="23"/>
        <end position="73"/>
    </location>
</feature>
<evidence type="ECO:0000256" key="2">
    <source>
        <dbReference type="ARBA" id="ARBA00022900"/>
    </source>
</evidence>
<feature type="domain" description="BPTI/Kunitz inhibitor" evidence="5">
    <location>
        <begin position="507"/>
        <end position="557"/>
    </location>
</feature>
<dbReference type="Proteomes" id="UP000030758">
    <property type="component" value="Unassembled WGS sequence"/>
</dbReference>
<feature type="domain" description="BPTI/Kunitz inhibitor" evidence="5">
    <location>
        <begin position="568"/>
        <end position="618"/>
    </location>
</feature>
<dbReference type="InterPro" id="IPR036880">
    <property type="entry name" value="Kunitz_BPTI_sf"/>
</dbReference>
<dbReference type="EMBL" id="KL367498">
    <property type="protein sequence ID" value="KFD69066.1"/>
    <property type="molecule type" value="Genomic_DNA"/>
</dbReference>
<evidence type="ECO:0000256" key="4">
    <source>
        <dbReference type="SAM" id="SignalP"/>
    </source>
</evidence>
<dbReference type="InterPro" id="IPR050098">
    <property type="entry name" value="TFPI/VKTCI-like"/>
</dbReference>
<keyword evidence="2" id="KW-0722">Serine protease inhibitor</keyword>
<feature type="domain" description="BPTI/Kunitz inhibitor" evidence="5">
    <location>
        <begin position="204"/>
        <end position="254"/>
    </location>
</feature>
<protein>
    <recommendedName>
        <fullName evidence="5">BPTI/Kunitz inhibitor domain-containing protein</fullName>
    </recommendedName>
</protein>
<keyword evidence="4" id="KW-0732">Signal</keyword>
<feature type="chain" id="PRO_5007379160" description="BPTI/Kunitz inhibitor domain-containing protein" evidence="4">
    <location>
        <begin position="19"/>
        <end position="814"/>
    </location>
</feature>
<dbReference type="PRINTS" id="PR00759">
    <property type="entry name" value="BASICPTASE"/>
</dbReference>
<evidence type="ECO:0000256" key="3">
    <source>
        <dbReference type="ARBA" id="ARBA00023157"/>
    </source>
</evidence>
<feature type="domain" description="BPTI/Kunitz inhibitor" evidence="5">
    <location>
        <begin position="265"/>
        <end position="315"/>
    </location>
</feature>
<dbReference type="SMART" id="SM00131">
    <property type="entry name" value="KU"/>
    <property type="match status" value="13"/>
</dbReference>
<feature type="domain" description="BPTI/Kunitz inhibitor" evidence="5">
    <location>
        <begin position="688"/>
        <end position="738"/>
    </location>
</feature>
<dbReference type="CDD" id="cd00109">
    <property type="entry name" value="Kunitz-type"/>
    <property type="match status" value="13"/>
</dbReference>
<dbReference type="FunFam" id="4.10.410.10:FF:000015">
    <property type="entry name" value="WAP four-disulfide core domain 6A"/>
    <property type="match status" value="1"/>
</dbReference>
<proteinExistence type="predicted"/>
<dbReference type="Gene3D" id="4.10.410.10">
    <property type="entry name" value="Pancreatic trypsin inhibitor Kunitz domain"/>
    <property type="match status" value="13"/>
</dbReference>
<dbReference type="EMBL" id="KL363501">
    <property type="protein sequence ID" value="KFD45427.1"/>
    <property type="molecule type" value="Genomic_DNA"/>
</dbReference>
<dbReference type="GO" id="GO:0004867">
    <property type="term" value="F:serine-type endopeptidase inhibitor activity"/>
    <property type="evidence" value="ECO:0007669"/>
    <property type="project" value="UniProtKB-KW"/>
</dbReference>
<dbReference type="PANTHER" id="PTHR10083">
    <property type="entry name" value="KUNITZ-TYPE PROTEASE INHIBITOR-RELATED"/>
    <property type="match status" value="1"/>
</dbReference>
<feature type="domain" description="BPTI/Kunitz inhibitor" evidence="5">
    <location>
        <begin position="84"/>
        <end position="134"/>
    </location>
</feature>
<dbReference type="PROSITE" id="PS50279">
    <property type="entry name" value="BPTI_KUNITZ_2"/>
    <property type="match status" value="13"/>
</dbReference>
<keyword evidence="8" id="KW-1185">Reference proteome</keyword>
<dbReference type="GO" id="GO:0005615">
    <property type="term" value="C:extracellular space"/>
    <property type="evidence" value="ECO:0007669"/>
    <property type="project" value="TreeGrafter"/>
</dbReference>
<evidence type="ECO:0000313" key="8">
    <source>
        <dbReference type="Proteomes" id="UP000030764"/>
    </source>
</evidence>
<accession>A0A085LKD1</accession>
<dbReference type="PANTHER" id="PTHR10083:SF328">
    <property type="entry name" value="TISSUE FACTOR PATHWAY INHIBITOR"/>
    <property type="match status" value="1"/>
</dbReference>
<dbReference type="SUPFAM" id="SSF57362">
    <property type="entry name" value="BPTI-like"/>
    <property type="match status" value="13"/>
</dbReference>
<feature type="domain" description="BPTI/Kunitz inhibitor" evidence="5">
    <location>
        <begin position="144"/>
        <end position="194"/>
    </location>
</feature>
<feature type="domain" description="BPTI/Kunitz inhibitor" evidence="5">
    <location>
        <begin position="386"/>
        <end position="436"/>
    </location>
</feature>
<feature type="domain" description="BPTI/Kunitz inhibitor" evidence="5">
    <location>
        <begin position="628"/>
        <end position="678"/>
    </location>
</feature>
<evidence type="ECO:0000313" key="7">
    <source>
        <dbReference type="EMBL" id="KFD69066.1"/>
    </source>
</evidence>
<dbReference type="AlphaFoldDB" id="A0A085LKD1"/>
<dbReference type="FunFam" id="4.10.410.10:FF:000020">
    <property type="entry name" value="Collagen, type VI, alpha 3"/>
    <property type="match status" value="2"/>
</dbReference>
<feature type="domain" description="BPTI/Kunitz inhibitor" evidence="5">
    <location>
        <begin position="751"/>
        <end position="801"/>
    </location>
</feature>
<reference evidence="6 8" key="1">
    <citation type="journal article" date="2014" name="Nat. Genet.">
        <title>Genome and transcriptome of the porcine whipworm Trichuris suis.</title>
        <authorList>
            <person name="Jex A.R."/>
            <person name="Nejsum P."/>
            <person name="Schwarz E.M."/>
            <person name="Hu L."/>
            <person name="Young N.D."/>
            <person name="Hall R.S."/>
            <person name="Korhonen P.K."/>
            <person name="Liao S."/>
            <person name="Thamsborg S."/>
            <person name="Xia J."/>
            <person name="Xu P."/>
            <person name="Wang S."/>
            <person name="Scheerlinck J.P."/>
            <person name="Hofmann A."/>
            <person name="Sternberg P.W."/>
            <person name="Wang J."/>
            <person name="Gasser R.B."/>
        </authorList>
    </citation>
    <scope>NUCLEOTIDE SEQUENCE [LARGE SCALE GENOMIC DNA]</scope>
    <source>
        <strain evidence="7">DCEP-RM93F</strain>
        <strain evidence="6">DCEP-RM93M</strain>
    </source>
</reference>
<keyword evidence="1" id="KW-0646">Protease inhibitor</keyword>
<dbReference type="InterPro" id="IPR002223">
    <property type="entry name" value="Kunitz_BPTI"/>
</dbReference>
<feature type="domain" description="BPTI/Kunitz inhibitor" evidence="5">
    <location>
        <begin position="446"/>
        <end position="496"/>
    </location>
</feature>
<sequence>MKVTAILLLLFGATITLQKENPCKLPADTGACKGSFPRYYYDWNSKQCRQFTYGGCQGNANNYASLEECKATCPGEEQNDEDPCELPAVRGRCKAYIVVFYYNKESKKCDKFAYGGCEGNGNRFTTQEQCEAKCVGQKKEENPCKLPAETGPCKASLTRYHYAWDLKKCVAFTYGGCKGNSNNFESIAECEEKCGKKEKDENPCELPAETGPRMASFIRFYYDKQSKQCKTFTYGGRQGNANNFESLQECEARCVDQNKKEENPCKLRADPGPCKAVFIRYYYNWDWKECMKFTYGGCEGNANNFESIAQCEATCADKKKKDNPCDLPAEPGPCRASFIRYYYNKQSKKCETFVYGGCEGNENSFETLEDCEARCIEHKKTEKNPCDLPADAGPCKASIPRYYYNKNSKKCDTFVYGGCHGNENNFGSLEECQAKCAEQKKQENPCMLPADSGPCKASFTKYYYDWDLKKCVTFTYGGCQGNANNFESAAECEATCAERKNSDKGPCELPADTGPCDGSLIRFYYNKDAGKCKTFKYGGCLGNQNNFESLQNCEAKCAGQKKTQQSPCELPAETGPCMASFIRFYYNKASKKCETFTYGGCQGNENNFESLQECEAKCAEQKKEENPCKLRADAGPCKAIFVRYYYNWDWKECLKFTYGGCEGNANNFESIAQCEATCADKKKKDNPCDLPAEPGPCMASFIRYYYNKESKKCETFTYGGCEGNENSFETLKDCEARCVKQKKRKREESPCKLPADIGPCKMSIVRYYYNNGSKKCEQFTYGGCHGNENNFESMEKCEATCPGQKRKKKQGKLV</sequence>
<evidence type="ECO:0000313" key="6">
    <source>
        <dbReference type="EMBL" id="KFD45427.1"/>
    </source>
</evidence>